<evidence type="ECO:0000256" key="11">
    <source>
        <dbReference type="PIRNR" id="PIRNR017632"/>
    </source>
</evidence>
<dbReference type="PANTHER" id="PTHR28583">
    <property type="entry name" value="ACID AMIDASE"/>
    <property type="match status" value="1"/>
</dbReference>
<evidence type="ECO:0000256" key="6">
    <source>
        <dbReference type="ARBA" id="ARBA00023145"/>
    </source>
</evidence>
<evidence type="ECO:0000256" key="2">
    <source>
        <dbReference type="ARBA" id="ARBA00005730"/>
    </source>
</evidence>
<evidence type="ECO:0000256" key="12">
    <source>
        <dbReference type="PIRSR" id="PIRSR017632-1"/>
    </source>
</evidence>
<keyword evidence="4 11" id="KW-0378">Hydrolase</keyword>
<dbReference type="FunFam" id="3.60.60.10:FF:000006">
    <property type="entry name" value="N-acylethanolamine-hydrolyzing acid amidase"/>
    <property type="match status" value="1"/>
</dbReference>
<dbReference type="Pfam" id="PF15508">
    <property type="entry name" value="NAAA-beta"/>
    <property type="match status" value="1"/>
</dbReference>
<dbReference type="Proteomes" id="UP000245119">
    <property type="component" value="Linkage Group LG4"/>
</dbReference>
<dbReference type="PANTHER" id="PTHR28583:SF4">
    <property type="entry name" value="N-ACYLETHANOLAMINE-HYDROLYZING ACID AMIDASE"/>
    <property type="match status" value="1"/>
</dbReference>
<evidence type="ECO:0000259" key="14">
    <source>
        <dbReference type="Pfam" id="PF02275"/>
    </source>
</evidence>
<dbReference type="InterPro" id="IPR029130">
    <property type="entry name" value="Acid_ceramidase_N"/>
</dbReference>
<sequence length="371" mass="41766">MASHYLIGVLLVAWFHLAVTGQARPSDPQPVKTYNVSFDDDPSVRWNQVLDDHRVYLPDIFQFISEYVPSEYIPILRQIALDIETLLPDTYAKEIIGVAQYWGMNTADVIMLNIVYDFTAYCTSIVAQDTNGTIWHARNLDYDDPDLLRNLTVSVNFQRGGQTLYTATTYAGYVGVLTGQKPNAFTITIDQRGVPRMHQGYWWENILVAILDKSASFVSFLVRQTLEESPDFNSAVDHLSTTVIHAPAYIIVGGTQKGEGVIITRDRLAAVDRYYLNLLEGRWYVLETNYDHWTTPPPDDDRRTAGEGAMNKLGQAGINVVSLFNVLSTPLVLNSNTTYSIVMSAVNPQVYKAQVRWTPAKWPASGINNFR</sequence>
<keyword evidence="6" id="KW-0865">Zymogen</keyword>
<keyword evidence="5 11" id="KW-0443">Lipid metabolism</keyword>
<dbReference type="GO" id="GO:0005764">
    <property type="term" value="C:lysosome"/>
    <property type="evidence" value="ECO:0007669"/>
    <property type="project" value="UniProtKB-UniRule"/>
</dbReference>
<organism evidence="16 17">
    <name type="scientific">Pomacea canaliculata</name>
    <name type="common">Golden apple snail</name>
    <dbReference type="NCBI Taxonomy" id="400727"/>
    <lineage>
        <taxon>Eukaryota</taxon>
        <taxon>Metazoa</taxon>
        <taxon>Spiralia</taxon>
        <taxon>Lophotrochozoa</taxon>
        <taxon>Mollusca</taxon>
        <taxon>Gastropoda</taxon>
        <taxon>Caenogastropoda</taxon>
        <taxon>Architaenioglossa</taxon>
        <taxon>Ampullarioidea</taxon>
        <taxon>Ampullariidae</taxon>
        <taxon>Pomacea</taxon>
    </lineage>
</organism>
<evidence type="ECO:0000256" key="10">
    <source>
        <dbReference type="ARBA" id="ARBA00040404"/>
    </source>
</evidence>
<feature type="active site" description="Nucleophile" evidence="12">
    <location>
        <position position="122"/>
    </location>
</feature>
<evidence type="ECO:0000256" key="9">
    <source>
        <dbReference type="ARBA" id="ARBA00039046"/>
    </source>
</evidence>
<dbReference type="EC" id="3.5.1.60" evidence="9"/>
<keyword evidence="7" id="KW-0325">Glycoprotein</keyword>
<evidence type="ECO:0000256" key="1">
    <source>
        <dbReference type="ARBA" id="ARBA00004872"/>
    </source>
</evidence>
<feature type="signal peptide" evidence="13">
    <location>
        <begin position="1"/>
        <end position="23"/>
    </location>
</feature>
<accession>A0A2T7PFR8</accession>
<dbReference type="Pfam" id="PF02275">
    <property type="entry name" value="CBAH"/>
    <property type="match status" value="1"/>
</dbReference>
<dbReference type="EMBL" id="PZQS01000004">
    <property type="protein sequence ID" value="PVD32267.1"/>
    <property type="molecule type" value="Genomic_DNA"/>
</dbReference>
<dbReference type="CDD" id="cd01903">
    <property type="entry name" value="Ntn_AC_NAAA"/>
    <property type="match status" value="1"/>
</dbReference>
<dbReference type="AlphaFoldDB" id="A0A2T7PFR8"/>
<keyword evidence="17" id="KW-1185">Reference proteome</keyword>
<evidence type="ECO:0000256" key="5">
    <source>
        <dbReference type="ARBA" id="ARBA00023098"/>
    </source>
</evidence>
<dbReference type="PIRSF" id="PIRSF017632">
    <property type="entry name" value="Acid_ceramidase-like"/>
    <property type="match status" value="1"/>
</dbReference>
<feature type="domain" description="Acid ceramidase N-terminal" evidence="15">
    <location>
        <begin position="29"/>
        <end position="84"/>
    </location>
</feature>
<gene>
    <name evidence="16" type="ORF">C0Q70_07700</name>
</gene>
<comment type="similarity">
    <text evidence="2 11">Belongs to the acid ceramidase family.</text>
</comment>
<dbReference type="InterPro" id="IPR029132">
    <property type="entry name" value="CBAH/NAAA_C"/>
</dbReference>
<proteinExistence type="inferred from homology"/>
<protein>
    <recommendedName>
        <fullName evidence="10">N-acylethanolamine-hydrolyzing acid amidase</fullName>
        <ecNumber evidence="9">3.5.1.60</ecNumber>
    </recommendedName>
</protein>
<evidence type="ECO:0000256" key="4">
    <source>
        <dbReference type="ARBA" id="ARBA00022801"/>
    </source>
</evidence>
<name>A0A2T7PFR8_POMCA</name>
<reference evidence="16 17" key="1">
    <citation type="submission" date="2018-04" db="EMBL/GenBank/DDBJ databases">
        <title>The genome of golden apple snail Pomacea canaliculata provides insight into stress tolerance and invasive adaptation.</title>
        <authorList>
            <person name="Liu C."/>
            <person name="Liu B."/>
            <person name="Ren Y."/>
            <person name="Zhang Y."/>
            <person name="Wang H."/>
            <person name="Li S."/>
            <person name="Jiang F."/>
            <person name="Yin L."/>
            <person name="Zhang G."/>
            <person name="Qian W."/>
            <person name="Fan W."/>
        </authorList>
    </citation>
    <scope>NUCLEOTIDE SEQUENCE [LARGE SCALE GENOMIC DNA]</scope>
    <source>
        <strain evidence="16">SZHN2017</strain>
        <tissue evidence="16">Muscle</tissue>
    </source>
</reference>
<dbReference type="OMA" id="TIWHARN"/>
<evidence type="ECO:0000256" key="13">
    <source>
        <dbReference type="SAM" id="SignalP"/>
    </source>
</evidence>
<dbReference type="GO" id="GO:0017064">
    <property type="term" value="F:fatty acid amide hydrolase activity"/>
    <property type="evidence" value="ECO:0007669"/>
    <property type="project" value="InterPro"/>
</dbReference>
<evidence type="ECO:0000259" key="15">
    <source>
        <dbReference type="Pfam" id="PF15508"/>
    </source>
</evidence>
<comment type="subunit">
    <text evidence="8">Heterodimer of an alpha and a beta subunit, produced by autocatalytic cleavage.</text>
</comment>
<evidence type="ECO:0000313" key="17">
    <source>
        <dbReference type="Proteomes" id="UP000245119"/>
    </source>
</evidence>
<keyword evidence="3 13" id="KW-0732">Signal</keyword>
<dbReference type="GO" id="GO:0006631">
    <property type="term" value="P:fatty acid metabolic process"/>
    <property type="evidence" value="ECO:0007669"/>
    <property type="project" value="InterPro"/>
</dbReference>
<dbReference type="Gene3D" id="3.60.60.10">
    <property type="entry name" value="Penicillin V Acylase, Chain A"/>
    <property type="match status" value="1"/>
</dbReference>
<evidence type="ECO:0000256" key="3">
    <source>
        <dbReference type="ARBA" id="ARBA00022729"/>
    </source>
</evidence>
<dbReference type="OrthoDB" id="5273684at2759"/>
<dbReference type="GO" id="GO:0047412">
    <property type="term" value="F:N-(long-chain-acyl)ethanolamine deacylase activity"/>
    <property type="evidence" value="ECO:0007669"/>
    <property type="project" value="UniProtKB-EC"/>
</dbReference>
<comment type="caution">
    <text evidence="16">The sequence shown here is derived from an EMBL/GenBank/DDBJ whole genome shotgun (WGS) entry which is preliminary data.</text>
</comment>
<dbReference type="InterPro" id="IPR016699">
    <property type="entry name" value="Acid_ceramidase-like"/>
</dbReference>
<feature type="domain" description="Choloylglycine hydrolase/NAAA C-terminal" evidence="14">
    <location>
        <begin position="122"/>
        <end position="314"/>
    </location>
</feature>
<evidence type="ECO:0000256" key="7">
    <source>
        <dbReference type="ARBA" id="ARBA00023180"/>
    </source>
</evidence>
<feature type="chain" id="PRO_5015626040" description="N-acylethanolamine-hydrolyzing acid amidase" evidence="13">
    <location>
        <begin position="24"/>
        <end position="371"/>
    </location>
</feature>
<comment type="pathway">
    <text evidence="1">Lipid metabolism; fatty acid metabolism.</text>
</comment>
<dbReference type="STRING" id="400727.A0A2T7PFR8"/>
<evidence type="ECO:0000313" key="16">
    <source>
        <dbReference type="EMBL" id="PVD32267.1"/>
    </source>
</evidence>
<evidence type="ECO:0000256" key="8">
    <source>
        <dbReference type="ARBA" id="ARBA00038527"/>
    </source>
</evidence>